<dbReference type="EMBL" id="JABCUS010000005">
    <property type="protein sequence ID" value="NMX02940.1"/>
    <property type="molecule type" value="Genomic_DNA"/>
</dbReference>
<keyword evidence="3" id="KW-0460">Magnesium</keyword>
<comment type="caution">
    <text evidence="3">Lacks conserved residue(s) required for the propagation of feature annotation.</text>
</comment>
<evidence type="ECO:0000256" key="3">
    <source>
        <dbReference type="HAMAP-Rule" id="MF_01139"/>
    </source>
</evidence>
<dbReference type="EMBL" id="VSZY01000001">
    <property type="protein sequence ID" value="MCU9967953.1"/>
    <property type="molecule type" value="Genomic_DNA"/>
</dbReference>
<feature type="binding site" evidence="3">
    <location>
        <position position="39"/>
    </location>
    <ligand>
        <name>Mg(2+)</name>
        <dbReference type="ChEBI" id="CHEBI:18420"/>
    </ligand>
</feature>
<feature type="active site" evidence="3">
    <location>
        <position position="39"/>
    </location>
</feature>
<dbReference type="InterPro" id="IPR036424">
    <property type="entry name" value="UPP_synth-like_sf"/>
</dbReference>
<dbReference type="PANTHER" id="PTHR10291">
    <property type="entry name" value="DEHYDRODOLICHYL DIPHOSPHATE SYNTHASE FAMILY MEMBER"/>
    <property type="match status" value="1"/>
</dbReference>
<name>A0A2J9KN64_9ACTO</name>
<dbReference type="AlphaFoldDB" id="A0A2J9KN64"/>
<proteinExistence type="inferred from homology"/>
<dbReference type="PANTHER" id="PTHR10291:SF43">
    <property type="entry name" value="DEHYDRODOLICHYL DIPHOSPHATE SYNTHASE COMPLEX SUBUNIT DHDDS"/>
    <property type="match status" value="1"/>
</dbReference>
<evidence type="ECO:0000313" key="4">
    <source>
        <dbReference type="EMBL" id="MCU9967953.1"/>
    </source>
</evidence>
<dbReference type="GO" id="GO:0045547">
    <property type="term" value="F:ditrans,polycis-polyprenyl diphosphate synthase [(2E,6E)-farnesyl diphosphate specific] activity"/>
    <property type="evidence" value="ECO:0007669"/>
    <property type="project" value="TreeGrafter"/>
</dbReference>
<comment type="function">
    <text evidence="3">Catalyzes the condensation of isopentenyl diphosphate (IPP) with allylic pyrophosphates generating different type of terpenoids.</text>
</comment>
<keyword evidence="1 3" id="KW-0808">Transferase</keyword>
<evidence type="ECO:0000313" key="6">
    <source>
        <dbReference type="EMBL" id="NMX02940.1"/>
    </source>
</evidence>
<evidence type="ECO:0000256" key="1">
    <source>
        <dbReference type="ARBA" id="ARBA00022679"/>
    </source>
</evidence>
<comment type="caution">
    <text evidence="6">The sequence shown here is derived from an EMBL/GenBank/DDBJ whole genome shotgun (WGS) entry which is preliminary data.</text>
</comment>
<gene>
    <name evidence="6" type="primary">uppS</name>
    <name evidence="4" type="ORF">FYZ43_00645</name>
    <name evidence="5" type="ORF">HHJ74_05950</name>
    <name evidence="6" type="ORF">HHJ77_03070</name>
</gene>
<feature type="binding site" evidence="3">
    <location>
        <begin position="84"/>
        <end position="86"/>
    </location>
    <ligand>
        <name>substrate</name>
    </ligand>
</feature>
<accession>A0A2J9KN64</accession>
<dbReference type="OrthoDB" id="4191603at2"/>
<dbReference type="HAMAP" id="MF_01139">
    <property type="entry name" value="ISPT"/>
    <property type="match status" value="1"/>
</dbReference>
<evidence type="ECO:0000313" key="9">
    <source>
        <dbReference type="Proteomes" id="UP001209486"/>
    </source>
</evidence>
<dbReference type="EC" id="2.5.1.-" evidence="3"/>
<comment type="cofactor">
    <cofactor evidence="3">
        <name>Mg(2+)</name>
        <dbReference type="ChEBI" id="CHEBI:18420"/>
    </cofactor>
    <text evidence="3">Binds 2 magnesium ions per subunit.</text>
</comment>
<comment type="subunit">
    <text evidence="3">Homodimer.</text>
</comment>
<dbReference type="EMBL" id="JABCUV010000005">
    <property type="protein sequence ID" value="NMW93240.1"/>
    <property type="molecule type" value="Genomic_DNA"/>
</dbReference>
<dbReference type="GO" id="GO:0000287">
    <property type="term" value="F:magnesium ion binding"/>
    <property type="evidence" value="ECO:0007669"/>
    <property type="project" value="UniProtKB-UniRule"/>
</dbReference>
<dbReference type="GO" id="GO:0033850">
    <property type="term" value="F:Z-farnesyl diphosphate synthase activity"/>
    <property type="evidence" value="ECO:0007669"/>
    <property type="project" value="TreeGrafter"/>
</dbReference>
<dbReference type="GO" id="GO:0005886">
    <property type="term" value="C:plasma membrane"/>
    <property type="evidence" value="ECO:0007669"/>
    <property type="project" value="TreeGrafter"/>
</dbReference>
<dbReference type="Proteomes" id="UP001209486">
    <property type="component" value="Unassembled WGS sequence"/>
</dbReference>
<organism evidence="6 7">
    <name type="scientific">Mobiluncus mulieris</name>
    <dbReference type="NCBI Taxonomy" id="2052"/>
    <lineage>
        <taxon>Bacteria</taxon>
        <taxon>Bacillati</taxon>
        <taxon>Actinomycetota</taxon>
        <taxon>Actinomycetes</taxon>
        <taxon>Actinomycetales</taxon>
        <taxon>Actinomycetaceae</taxon>
        <taxon>Mobiluncus</taxon>
    </lineage>
</organism>
<feature type="binding site" evidence="3">
    <location>
        <position position="44"/>
    </location>
    <ligand>
        <name>substrate</name>
    </ligand>
</feature>
<feature type="binding site" evidence="3">
    <location>
        <position position="207"/>
    </location>
    <ligand>
        <name>substrate</name>
    </ligand>
</feature>
<dbReference type="InterPro" id="IPR001441">
    <property type="entry name" value="UPP_synth-like"/>
</dbReference>
<sequence>MNTAPKKSKLGLLYEIYARRLAREIDPGKVPAHIGIILDGNRRWARAEGAPDVKGHQRGALKIREVLEWCEAWPVRVVTLWMLSIDNLQRDAAELEPLQDTIGKTVQRLQRAGKYRLRVLGDTSLIDPKLAEILAAAHETGPAEAMVVNIAVAYGGRQEIVAAVKEYLHEQAAAGRGLAQVEREITLEDIEAHLYTKGQPDPDLVIRTSGEQRLSGFLLWQSANSEFYFCETYWPSFRHIDFLRALRDYSSRERRNGK</sequence>
<reference evidence="7 8" key="2">
    <citation type="submission" date="2020-04" db="EMBL/GenBank/DDBJ databases">
        <title>Antimicrobial susceptibility and clonality of vaginal-derived multi-drug resistant Mobiluncus isolates in China.</title>
        <authorList>
            <person name="Zhang X."/>
        </authorList>
    </citation>
    <scope>NUCLEOTIDE SEQUENCE [LARGE SCALE GENOMIC DNA]</scope>
    <source>
        <strain evidence="6 7">12</strain>
        <strain evidence="5 8">7</strain>
    </source>
</reference>
<dbReference type="Proteomes" id="UP000575397">
    <property type="component" value="Unassembled WGS sequence"/>
</dbReference>
<feature type="binding site" evidence="3">
    <location>
        <position position="90"/>
    </location>
    <ligand>
        <name>substrate</name>
    </ligand>
</feature>
<feature type="active site" description="Proton acceptor" evidence="3">
    <location>
        <position position="87"/>
    </location>
</feature>
<feature type="binding site" evidence="3">
    <location>
        <begin position="213"/>
        <end position="215"/>
    </location>
    <ligand>
        <name>substrate</name>
    </ligand>
</feature>
<dbReference type="PROSITE" id="PS01066">
    <property type="entry name" value="UPP_SYNTHASE"/>
    <property type="match status" value="1"/>
</dbReference>
<comment type="similarity">
    <text evidence="2">Belongs to the UPP synthase family. Z-FPP synthase subfamily.</text>
</comment>
<feature type="binding site" evidence="3">
    <location>
        <begin position="40"/>
        <end position="43"/>
    </location>
    <ligand>
        <name>substrate</name>
    </ligand>
</feature>
<evidence type="ECO:0000256" key="2">
    <source>
        <dbReference type="ARBA" id="ARBA00038453"/>
    </source>
</evidence>
<dbReference type="RefSeq" id="WP_004013632.1">
    <property type="nucleotide sequence ID" value="NZ_CAMPNB010000016.1"/>
</dbReference>
<dbReference type="Proteomes" id="UP000582487">
    <property type="component" value="Unassembled WGS sequence"/>
</dbReference>
<dbReference type="GO" id="GO:0016094">
    <property type="term" value="P:polyprenol biosynthetic process"/>
    <property type="evidence" value="ECO:0007669"/>
    <property type="project" value="TreeGrafter"/>
</dbReference>
<feature type="binding site" evidence="3">
    <location>
        <position position="56"/>
    </location>
    <ligand>
        <name>substrate</name>
    </ligand>
</feature>
<feature type="binding site" evidence="3">
    <location>
        <position position="226"/>
    </location>
    <ligand>
        <name>Mg(2+)</name>
        <dbReference type="ChEBI" id="CHEBI:18420"/>
    </ligand>
</feature>
<evidence type="ECO:0000313" key="7">
    <source>
        <dbReference type="Proteomes" id="UP000575397"/>
    </source>
</evidence>
<protein>
    <recommendedName>
        <fullName evidence="3">Isoprenyl transferase</fullName>
        <ecNumber evidence="3">2.5.1.-</ecNumber>
    </recommendedName>
</protein>
<dbReference type="CDD" id="cd00475">
    <property type="entry name" value="Cis_IPPS"/>
    <property type="match status" value="1"/>
</dbReference>
<dbReference type="InterPro" id="IPR018520">
    <property type="entry name" value="UPP_synth-like_CS"/>
</dbReference>
<reference evidence="4 9" key="1">
    <citation type="submission" date="2019-08" db="EMBL/GenBank/DDBJ databases">
        <title>Comparison of rpoB and gyrB Sequences from Mobiluncus Species and Development of a Multiplex PCR Method for Clinical Detection of Mobiluncus curtisii and Mobiluncus mulieris.</title>
        <authorList>
            <person name="Yang L."/>
            <person name="Shen Y."/>
            <person name="Xu G."/>
            <person name="Shu L.-B."/>
            <person name="Hu J."/>
            <person name="Zhang R."/>
            <person name="Wang Y."/>
            <person name="Zhou H.-W."/>
            <person name="Zhang X."/>
        </authorList>
    </citation>
    <scope>NUCLEOTIDE SEQUENCE [LARGE SCALE GENOMIC DNA]</scope>
    <source>
        <strain evidence="4 9">M26</strain>
    </source>
</reference>
<keyword evidence="3" id="KW-0479">Metal-binding</keyword>
<dbReference type="NCBIfam" id="TIGR00055">
    <property type="entry name" value="uppS"/>
    <property type="match status" value="1"/>
</dbReference>
<evidence type="ECO:0000313" key="8">
    <source>
        <dbReference type="Proteomes" id="UP000582487"/>
    </source>
</evidence>
<dbReference type="Gene3D" id="3.40.1180.10">
    <property type="entry name" value="Decaprenyl diphosphate synthase-like"/>
    <property type="match status" value="1"/>
</dbReference>
<dbReference type="Pfam" id="PF01255">
    <property type="entry name" value="Prenyltransf"/>
    <property type="match status" value="1"/>
</dbReference>
<evidence type="ECO:0000313" key="5">
    <source>
        <dbReference type="EMBL" id="NMW93240.1"/>
    </source>
</evidence>
<dbReference type="SUPFAM" id="SSF64005">
    <property type="entry name" value="Undecaprenyl diphosphate synthase"/>
    <property type="match status" value="1"/>
</dbReference>